<accession>A0A1J7IUK6</accession>
<feature type="region of interest" description="Disordered" evidence="1">
    <location>
        <begin position="512"/>
        <end position="575"/>
    </location>
</feature>
<feature type="compositionally biased region" description="Basic and acidic residues" evidence="1">
    <location>
        <begin position="258"/>
        <end position="279"/>
    </location>
</feature>
<dbReference type="EMBL" id="KV875096">
    <property type="protein sequence ID" value="OIW31351.1"/>
    <property type="molecule type" value="Genomic_DNA"/>
</dbReference>
<gene>
    <name evidence="2" type="ORF">CONLIGDRAFT_680060</name>
</gene>
<evidence type="ECO:0000313" key="2">
    <source>
        <dbReference type="EMBL" id="OIW31351.1"/>
    </source>
</evidence>
<proteinExistence type="predicted"/>
<feature type="region of interest" description="Disordered" evidence="1">
    <location>
        <begin position="443"/>
        <end position="484"/>
    </location>
</feature>
<feature type="compositionally biased region" description="Low complexity" evidence="1">
    <location>
        <begin position="512"/>
        <end position="526"/>
    </location>
</feature>
<sequence length="837" mass="91304">MCLLPRKVYTVCSHTDELSQEDCDHVRIVKAAGKLGGFFVPPWMRTSCGPTWAQPICTTRVDYRLEYDFCPICRALFAVHGELTEATVLRYWAYKNSQGMRQPADPIAISPETLFGPPSAIVVDHRDLRMEMITLSEALHMWDNPEQFKKSQAYGNGDGPLNLIEYLEEIRSTTLHRAGRVGHAPLPLSAHGEPCTADGGLGDAEMANIRRKCRAVARVPVPSHSAMEIKKGLSTTAHATTNSATMVYEEDDFEEVDLEARPRSPKGKERAIDSPARGEFHYPGSYTSAVQEYDNARRANVKQYLLGRMFSAAAGPSNACDPLTKSPYADEQYSDTHSSDNFSVASKDNSTFLKEGTVASKMPVLVVPARLPGETNTASLRRVAAAQSFPGEVVTEFPLTSPVSSMAGVIETVSEHDGYLSDWEEYDSDSSLRKFPAVKLHDDDEISSQGSPPPLISPVSANHDNSAADHWGEPFTDGASSQQPSIFHNAPWNIVRQDNKIIPGTVSAQLITPCTSCLPPSTTRPSTEYRPSDRPDSEALPAPLSPGDIEHNEGFVPYRPRPLPDLPSDGSFEAASWDTFSRPTADIDDADDDEAFIPYASRPLPVPPVSQPDNESLPEGLARHMEDIDALFSHQLRPQTDAADYQADSASPPSPVDRNNSYVAHDGHNPNSPFLSVPQVPASSPFLTAAHIADVARHGQLHPYLINTKYAEPVPRAAPRLGIPSLAKTASAEVRAMYLDAIKNGKCVLQATPPSDYMSEVRAARARSRSAVGLVLPALPKMMCEDAQLSPAPRSAPPFPRRGGRPFEEIAALPVCFCDELGRACECPEIIEPVVWL</sequence>
<feature type="region of interest" description="Disordered" evidence="1">
    <location>
        <begin position="598"/>
        <end position="617"/>
    </location>
</feature>
<keyword evidence="3" id="KW-1185">Reference proteome</keyword>
<evidence type="ECO:0000256" key="1">
    <source>
        <dbReference type="SAM" id="MobiDB-lite"/>
    </source>
</evidence>
<reference evidence="2 3" key="1">
    <citation type="submission" date="2016-10" db="EMBL/GenBank/DDBJ databases">
        <title>Draft genome sequence of Coniochaeta ligniaria NRRL30616, a lignocellulolytic fungus for bioabatement of inhibitors in plant biomass hydrolysates.</title>
        <authorList>
            <consortium name="DOE Joint Genome Institute"/>
            <person name="Jimenez D.J."/>
            <person name="Hector R.E."/>
            <person name="Riley R."/>
            <person name="Sun H."/>
            <person name="Grigoriev I.V."/>
            <person name="Van Elsas J.D."/>
            <person name="Nichols N.N."/>
        </authorList>
    </citation>
    <scope>NUCLEOTIDE SEQUENCE [LARGE SCALE GENOMIC DNA]</scope>
    <source>
        <strain evidence="2 3">NRRL 30616</strain>
    </source>
</reference>
<name>A0A1J7IUK6_9PEZI</name>
<feature type="region of interest" description="Disordered" evidence="1">
    <location>
        <begin position="640"/>
        <end position="659"/>
    </location>
</feature>
<feature type="region of interest" description="Disordered" evidence="1">
    <location>
        <begin position="254"/>
        <end position="279"/>
    </location>
</feature>
<evidence type="ECO:0000313" key="3">
    <source>
        <dbReference type="Proteomes" id="UP000182658"/>
    </source>
</evidence>
<dbReference type="InParanoid" id="A0A1J7IUK6"/>
<dbReference type="Proteomes" id="UP000182658">
    <property type="component" value="Unassembled WGS sequence"/>
</dbReference>
<dbReference type="OrthoDB" id="5254845at2759"/>
<dbReference type="AlphaFoldDB" id="A0A1J7IUK6"/>
<organism evidence="2 3">
    <name type="scientific">Coniochaeta ligniaria NRRL 30616</name>
    <dbReference type="NCBI Taxonomy" id="1408157"/>
    <lineage>
        <taxon>Eukaryota</taxon>
        <taxon>Fungi</taxon>
        <taxon>Dikarya</taxon>
        <taxon>Ascomycota</taxon>
        <taxon>Pezizomycotina</taxon>
        <taxon>Sordariomycetes</taxon>
        <taxon>Sordariomycetidae</taxon>
        <taxon>Coniochaetales</taxon>
        <taxon>Coniochaetaceae</taxon>
        <taxon>Coniochaeta</taxon>
    </lineage>
</organism>
<protein>
    <submittedName>
        <fullName evidence="2">Uncharacterized protein</fullName>
    </submittedName>
</protein>